<dbReference type="InterPro" id="IPR050834">
    <property type="entry name" value="Glycosyltransf_2"/>
</dbReference>
<sequence length="299" mass="33493">MSTFNGESYLQEQLDSLYQQTHSDWSIYSSDDGSSDRTLEILRQNQLSLGSERLSIRNGPARGFSSNFLSLLRAGDIDAQYFAFCDQDDLWNPDKLENALNWLSSVPQNVPALFCSRTRLINESGYPMGFSPLFRRPPSFSNALVQSIAGGNTMVMNVAARNLMARTPQDMSVASHDWWAYLLVTGCGGAVFYESTPQVDYRQHGQNLMGSNTRLRDRIARLIKMFDGTFRDWNSANITALESFEQELTALNRTSLDVFRHARGGSLGCRLAGLRRAGIHRQSMVENLGLTAAILINRV</sequence>
<dbReference type="Gene3D" id="3.90.550.10">
    <property type="entry name" value="Spore Coat Polysaccharide Biosynthesis Protein SpsA, Chain A"/>
    <property type="match status" value="1"/>
</dbReference>
<gene>
    <name evidence="6" type="ORF">G4G71_04925</name>
</gene>
<dbReference type="PANTHER" id="PTHR43685:SF5">
    <property type="entry name" value="GLYCOSYLTRANSFERASE EPSE-RELATED"/>
    <property type="match status" value="1"/>
</dbReference>
<accession>A0A7Z3BS28</accession>
<comment type="similarity">
    <text evidence="1">Belongs to the glycosyltransferase 2 family.</text>
</comment>
<feature type="domain" description="Glycosyltransferase 2-like" evidence="5">
    <location>
        <begin position="1"/>
        <end position="105"/>
    </location>
</feature>
<dbReference type="SUPFAM" id="SSF53448">
    <property type="entry name" value="Nucleotide-diphospho-sugar transferases"/>
    <property type="match status" value="1"/>
</dbReference>
<dbReference type="PANTHER" id="PTHR43685">
    <property type="entry name" value="GLYCOSYLTRANSFERASE"/>
    <property type="match status" value="1"/>
</dbReference>
<keyword evidence="4 6" id="KW-0808">Transferase</keyword>
<keyword evidence="2" id="KW-0997">Cell inner membrane</keyword>
<dbReference type="InterPro" id="IPR029044">
    <property type="entry name" value="Nucleotide-diphossugar_trans"/>
</dbReference>
<evidence type="ECO:0000313" key="7">
    <source>
        <dbReference type="Proteomes" id="UP000502549"/>
    </source>
</evidence>
<dbReference type="CDD" id="cd04196">
    <property type="entry name" value="GT_2_like_d"/>
    <property type="match status" value="1"/>
</dbReference>
<evidence type="ECO:0000313" key="6">
    <source>
        <dbReference type="EMBL" id="QJP11924.1"/>
    </source>
</evidence>
<proteinExistence type="inferred from homology"/>
<evidence type="ECO:0000256" key="4">
    <source>
        <dbReference type="ARBA" id="ARBA00022679"/>
    </source>
</evidence>
<evidence type="ECO:0000259" key="5">
    <source>
        <dbReference type="Pfam" id="PF00535"/>
    </source>
</evidence>
<dbReference type="Proteomes" id="UP000502549">
    <property type="component" value="Chromosome"/>
</dbReference>
<evidence type="ECO:0000256" key="1">
    <source>
        <dbReference type="ARBA" id="ARBA00006739"/>
    </source>
</evidence>
<dbReference type="AlphaFoldDB" id="A0A7Z3BS28"/>
<evidence type="ECO:0000256" key="3">
    <source>
        <dbReference type="ARBA" id="ARBA00022676"/>
    </source>
</evidence>
<keyword evidence="7" id="KW-1185">Reference proteome</keyword>
<keyword evidence="2" id="KW-0472">Membrane</keyword>
<organism evidence="6 7">
    <name type="scientific">Pseudomonas multiresinivorans</name>
    <dbReference type="NCBI Taxonomy" id="95301"/>
    <lineage>
        <taxon>Bacteria</taxon>
        <taxon>Pseudomonadati</taxon>
        <taxon>Pseudomonadota</taxon>
        <taxon>Gammaproteobacteria</taxon>
        <taxon>Pseudomonadales</taxon>
        <taxon>Pseudomonadaceae</taxon>
        <taxon>Pseudomonas</taxon>
    </lineage>
</organism>
<dbReference type="Pfam" id="PF00535">
    <property type="entry name" value="Glycos_transf_2"/>
    <property type="match status" value="1"/>
</dbReference>
<reference evidence="6 7" key="1">
    <citation type="submission" date="2020-02" db="EMBL/GenBank/DDBJ databases">
        <title>Complete genome sequence of Pseudomonas multiresinivorans ORNL1.</title>
        <authorList>
            <person name="Podar M."/>
        </authorList>
    </citation>
    <scope>NUCLEOTIDE SEQUENCE [LARGE SCALE GENOMIC DNA]</scope>
    <source>
        <strain evidence="7">populi</strain>
    </source>
</reference>
<evidence type="ECO:0000256" key="2">
    <source>
        <dbReference type="ARBA" id="ARBA00022519"/>
    </source>
</evidence>
<keyword evidence="2" id="KW-1003">Cell membrane</keyword>
<dbReference type="EMBL" id="CP048833">
    <property type="protein sequence ID" value="QJP11924.1"/>
    <property type="molecule type" value="Genomic_DNA"/>
</dbReference>
<keyword evidence="3" id="KW-0328">Glycosyltransferase</keyword>
<dbReference type="KEGG" id="pmui:G4G71_04925"/>
<dbReference type="GO" id="GO:0016757">
    <property type="term" value="F:glycosyltransferase activity"/>
    <property type="evidence" value="ECO:0007669"/>
    <property type="project" value="UniProtKB-KW"/>
</dbReference>
<name>A0A7Z3BS28_9PSED</name>
<dbReference type="InterPro" id="IPR001173">
    <property type="entry name" value="Glyco_trans_2-like"/>
</dbReference>
<protein>
    <submittedName>
        <fullName evidence="6">Glycosyltransferase family 2 protein</fullName>
    </submittedName>
</protein>